<feature type="compositionally biased region" description="Basic residues" evidence="1">
    <location>
        <begin position="57"/>
        <end position="85"/>
    </location>
</feature>
<proteinExistence type="predicted"/>
<accession>A0A8K0GCR6</accession>
<organism evidence="2 3">
    <name type="scientific">Ignelater luminosus</name>
    <name type="common">Cucubano</name>
    <name type="synonym">Pyrophorus luminosus</name>
    <dbReference type="NCBI Taxonomy" id="2038154"/>
    <lineage>
        <taxon>Eukaryota</taxon>
        <taxon>Metazoa</taxon>
        <taxon>Ecdysozoa</taxon>
        <taxon>Arthropoda</taxon>
        <taxon>Hexapoda</taxon>
        <taxon>Insecta</taxon>
        <taxon>Pterygota</taxon>
        <taxon>Neoptera</taxon>
        <taxon>Endopterygota</taxon>
        <taxon>Coleoptera</taxon>
        <taxon>Polyphaga</taxon>
        <taxon>Elateriformia</taxon>
        <taxon>Elateroidea</taxon>
        <taxon>Elateridae</taxon>
        <taxon>Agrypninae</taxon>
        <taxon>Pyrophorini</taxon>
        <taxon>Ignelater</taxon>
    </lineage>
</organism>
<keyword evidence="3" id="KW-1185">Reference proteome</keyword>
<evidence type="ECO:0000313" key="2">
    <source>
        <dbReference type="EMBL" id="KAF2897057.1"/>
    </source>
</evidence>
<sequence>MYKKIRQLAGNQRNTNDLPLKDKNRINIYTVNKQVERWREYFEEILNTENVDPQRSRFSRAPHKYRSLNKYRSPNKYRSSRKKRDNQRFARNEKRQICW</sequence>
<feature type="region of interest" description="Disordered" evidence="1">
    <location>
        <begin position="52"/>
        <end position="99"/>
    </location>
</feature>
<dbReference type="AlphaFoldDB" id="A0A8K0GCR6"/>
<evidence type="ECO:0000313" key="3">
    <source>
        <dbReference type="Proteomes" id="UP000801492"/>
    </source>
</evidence>
<feature type="compositionally biased region" description="Basic and acidic residues" evidence="1">
    <location>
        <begin position="86"/>
        <end position="99"/>
    </location>
</feature>
<name>A0A8K0GCR6_IGNLU</name>
<comment type="caution">
    <text evidence="2">The sequence shown here is derived from an EMBL/GenBank/DDBJ whole genome shotgun (WGS) entry which is preliminary data.</text>
</comment>
<dbReference type="EMBL" id="VTPC01004498">
    <property type="protein sequence ID" value="KAF2897057.1"/>
    <property type="molecule type" value="Genomic_DNA"/>
</dbReference>
<evidence type="ECO:0000256" key="1">
    <source>
        <dbReference type="SAM" id="MobiDB-lite"/>
    </source>
</evidence>
<gene>
    <name evidence="2" type="ORF">ILUMI_09117</name>
</gene>
<dbReference type="Proteomes" id="UP000801492">
    <property type="component" value="Unassembled WGS sequence"/>
</dbReference>
<protein>
    <submittedName>
        <fullName evidence="2">Uncharacterized protein</fullName>
    </submittedName>
</protein>
<reference evidence="2" key="1">
    <citation type="submission" date="2019-08" db="EMBL/GenBank/DDBJ databases">
        <title>The genome of the North American firefly Photinus pyralis.</title>
        <authorList>
            <consortium name="Photinus pyralis genome working group"/>
            <person name="Fallon T.R."/>
            <person name="Sander Lower S.E."/>
            <person name="Weng J.-K."/>
        </authorList>
    </citation>
    <scope>NUCLEOTIDE SEQUENCE</scope>
    <source>
        <strain evidence="2">TRF0915ILg1</strain>
        <tissue evidence="2">Whole body</tissue>
    </source>
</reference>